<dbReference type="PIRSF" id="PIRSF000105">
    <property type="entry name" value="HCDH"/>
    <property type="match status" value="1"/>
</dbReference>
<keyword evidence="5" id="KW-0520">NAD</keyword>
<sequence length="311" mass="32874">MSSLPRIATVVGSGTMGPGIAATLARAGVTVRLYDISTEAIERAEAAYGVVQGVLAAVDSPSAPGGSVTFGTDLDASLEGSELIIEAVPERLDLKQKVLADLEARIGDEVIIATNTSGIPITTMGKSMTLPGRLIGMHWSNPPHLIPMIEVIPGEDTDPALVEKLIGIVKAFDYVPVLEKEIPGFVENRVLYAILRECMALLDEGIVTPEGLDACVKWGIGYKLSVVGPTRLLDMAGLDIYQAVSGYLNKELDASTETPKLILDKIAEGKLGFKSGAGMYEYGPGDVDAKRKEIITGLIAARKTLSSIPEV</sequence>
<dbReference type="PANTHER" id="PTHR48075">
    <property type="entry name" value="3-HYDROXYACYL-COA DEHYDROGENASE FAMILY PROTEIN"/>
    <property type="match status" value="1"/>
</dbReference>
<dbReference type="Gene3D" id="1.10.1040.10">
    <property type="entry name" value="N-(1-d-carboxylethyl)-l-norvaline Dehydrogenase, domain 2"/>
    <property type="match status" value="1"/>
</dbReference>
<name>A0A543BA18_9MICO</name>
<dbReference type="PROSITE" id="PS00067">
    <property type="entry name" value="3HCDH"/>
    <property type="match status" value="1"/>
</dbReference>
<feature type="domain" description="3-hydroxyacyl-CoA dehydrogenase NAD binding" evidence="7">
    <location>
        <begin position="9"/>
        <end position="181"/>
    </location>
</feature>
<dbReference type="InterPro" id="IPR006180">
    <property type="entry name" value="3-OHacyl-CoA_DH_CS"/>
</dbReference>
<dbReference type="SUPFAM" id="SSF51735">
    <property type="entry name" value="NAD(P)-binding Rossmann-fold domains"/>
    <property type="match status" value="1"/>
</dbReference>
<dbReference type="Pfam" id="PF00725">
    <property type="entry name" value="3HCDH"/>
    <property type="match status" value="1"/>
</dbReference>
<accession>A0A543BA18</accession>
<comment type="similarity">
    <text evidence="2">Belongs to the 3-hydroxyacyl-CoA dehydrogenase family.</text>
</comment>
<proteinExistence type="inferred from homology"/>
<evidence type="ECO:0000313" key="9">
    <source>
        <dbReference type="Proteomes" id="UP000317209"/>
    </source>
</evidence>
<comment type="caution">
    <text evidence="8">The sequence shown here is derived from an EMBL/GenBank/DDBJ whole genome shotgun (WGS) entry which is preliminary data.</text>
</comment>
<evidence type="ECO:0000256" key="5">
    <source>
        <dbReference type="PIRSR" id="PIRSR000105-2"/>
    </source>
</evidence>
<evidence type="ECO:0000259" key="6">
    <source>
        <dbReference type="Pfam" id="PF00725"/>
    </source>
</evidence>
<feature type="binding site" evidence="5">
    <location>
        <begin position="12"/>
        <end position="17"/>
    </location>
    <ligand>
        <name>NAD(+)</name>
        <dbReference type="ChEBI" id="CHEBI:57540"/>
    </ligand>
</feature>
<feature type="binding site" evidence="5">
    <location>
        <position position="35"/>
    </location>
    <ligand>
        <name>NAD(+)</name>
        <dbReference type="ChEBI" id="CHEBI:57540"/>
    </ligand>
</feature>
<dbReference type="InterPro" id="IPR006176">
    <property type="entry name" value="3-OHacyl-CoA_DH_NAD-bd"/>
</dbReference>
<evidence type="ECO:0000256" key="1">
    <source>
        <dbReference type="ARBA" id="ARBA00005086"/>
    </source>
</evidence>
<feature type="binding site" evidence="5">
    <location>
        <position position="117"/>
    </location>
    <ligand>
        <name>NAD(+)</name>
        <dbReference type="ChEBI" id="CHEBI:57540"/>
    </ligand>
</feature>
<dbReference type="Proteomes" id="UP000317209">
    <property type="component" value="Unassembled WGS sequence"/>
</dbReference>
<gene>
    <name evidence="8" type="ORF">FB560_3056</name>
</gene>
<dbReference type="GO" id="GO:0006631">
    <property type="term" value="P:fatty acid metabolic process"/>
    <property type="evidence" value="ECO:0007669"/>
    <property type="project" value="InterPro"/>
</dbReference>
<feature type="binding site" evidence="5">
    <location>
        <position position="95"/>
    </location>
    <ligand>
        <name>NAD(+)</name>
        <dbReference type="ChEBI" id="CHEBI:57540"/>
    </ligand>
</feature>
<comment type="pathway">
    <text evidence="1">Lipid metabolism; butanoate metabolism.</text>
</comment>
<dbReference type="AlphaFoldDB" id="A0A543BA18"/>
<keyword evidence="3" id="KW-0560">Oxidoreductase</keyword>
<evidence type="ECO:0000256" key="3">
    <source>
        <dbReference type="ARBA" id="ARBA00023002"/>
    </source>
</evidence>
<dbReference type="EMBL" id="VFOX01000002">
    <property type="protein sequence ID" value="TQL81583.1"/>
    <property type="molecule type" value="Genomic_DNA"/>
</dbReference>
<dbReference type="SUPFAM" id="SSF48179">
    <property type="entry name" value="6-phosphogluconate dehydrogenase C-terminal domain-like"/>
    <property type="match status" value="1"/>
</dbReference>
<dbReference type="GO" id="GO:0016616">
    <property type="term" value="F:oxidoreductase activity, acting on the CH-OH group of donors, NAD or NADP as acceptor"/>
    <property type="evidence" value="ECO:0007669"/>
    <property type="project" value="InterPro"/>
</dbReference>
<dbReference type="InterPro" id="IPR036291">
    <property type="entry name" value="NAD(P)-bd_dom_sf"/>
</dbReference>
<evidence type="ECO:0000259" key="7">
    <source>
        <dbReference type="Pfam" id="PF02737"/>
    </source>
</evidence>
<evidence type="ECO:0000256" key="2">
    <source>
        <dbReference type="ARBA" id="ARBA00009463"/>
    </source>
</evidence>
<reference evidence="8 9" key="1">
    <citation type="submission" date="2019-06" db="EMBL/GenBank/DDBJ databases">
        <title>Sequencing the genomes of 1000 actinobacteria strains.</title>
        <authorList>
            <person name="Klenk H.-P."/>
        </authorList>
    </citation>
    <scope>NUCLEOTIDE SEQUENCE [LARGE SCALE GENOMIC DNA]</scope>
    <source>
        <strain evidence="8 9">DSM 20169</strain>
    </source>
</reference>
<feature type="binding site" evidence="5">
    <location>
        <position position="141"/>
    </location>
    <ligand>
        <name>NAD(+)</name>
        <dbReference type="ChEBI" id="CHEBI:57540"/>
    </ligand>
</feature>
<dbReference type="InterPro" id="IPR006108">
    <property type="entry name" value="3HC_DH_C"/>
</dbReference>
<dbReference type="InterPro" id="IPR008927">
    <property type="entry name" value="6-PGluconate_DH-like_C_sf"/>
</dbReference>
<protein>
    <submittedName>
        <fullName evidence="8">4-pyridoxate dehydrogenase</fullName>
    </submittedName>
</protein>
<dbReference type="GO" id="GO:0070403">
    <property type="term" value="F:NAD+ binding"/>
    <property type="evidence" value="ECO:0007669"/>
    <property type="project" value="InterPro"/>
</dbReference>
<feature type="site" description="Important for catalytic activity" evidence="4">
    <location>
        <position position="138"/>
    </location>
</feature>
<evidence type="ECO:0000313" key="8">
    <source>
        <dbReference type="EMBL" id="TQL81583.1"/>
    </source>
</evidence>
<feature type="domain" description="3-hydroxyacyl-CoA dehydrogenase C-terminal" evidence="6">
    <location>
        <begin position="184"/>
        <end position="282"/>
    </location>
</feature>
<dbReference type="Pfam" id="PF02737">
    <property type="entry name" value="3HCDH_N"/>
    <property type="match status" value="1"/>
</dbReference>
<dbReference type="InterPro" id="IPR022694">
    <property type="entry name" value="3-OHacyl-CoA_DH"/>
</dbReference>
<organism evidence="8 9">
    <name type="scientific">Microbacterium saperdae</name>
    <dbReference type="NCBI Taxonomy" id="69368"/>
    <lineage>
        <taxon>Bacteria</taxon>
        <taxon>Bacillati</taxon>
        <taxon>Actinomycetota</taxon>
        <taxon>Actinomycetes</taxon>
        <taxon>Micrococcales</taxon>
        <taxon>Microbacteriaceae</taxon>
        <taxon>Microbacterium</taxon>
    </lineage>
</organism>
<dbReference type="RefSeq" id="WP_141873366.1">
    <property type="nucleotide sequence ID" value="NZ_VFOX01000002.1"/>
</dbReference>
<feature type="binding site" evidence="5">
    <location>
        <position position="274"/>
    </location>
    <ligand>
        <name>NAD(+)</name>
        <dbReference type="ChEBI" id="CHEBI:57540"/>
    </ligand>
</feature>
<dbReference type="InterPro" id="IPR013328">
    <property type="entry name" value="6PGD_dom2"/>
</dbReference>
<evidence type="ECO:0000256" key="4">
    <source>
        <dbReference type="PIRSR" id="PIRSR000105-1"/>
    </source>
</evidence>
<keyword evidence="9" id="KW-1185">Reference proteome</keyword>
<dbReference type="OrthoDB" id="9771883at2"/>
<feature type="binding site" evidence="5">
    <location>
        <position position="90"/>
    </location>
    <ligand>
        <name>NAD(+)</name>
        <dbReference type="ChEBI" id="CHEBI:57540"/>
    </ligand>
</feature>
<dbReference type="Gene3D" id="3.40.50.720">
    <property type="entry name" value="NAD(P)-binding Rossmann-like Domain"/>
    <property type="match status" value="1"/>
</dbReference>
<dbReference type="PANTHER" id="PTHR48075:SF5">
    <property type="entry name" value="3-HYDROXYBUTYRYL-COA DEHYDROGENASE"/>
    <property type="match status" value="1"/>
</dbReference>